<dbReference type="Pfam" id="PF00534">
    <property type="entry name" value="Glycos_transf_1"/>
    <property type="match status" value="1"/>
</dbReference>
<dbReference type="GO" id="GO:0016757">
    <property type="term" value="F:glycosyltransferase activity"/>
    <property type="evidence" value="ECO:0007669"/>
    <property type="project" value="UniProtKB-KW"/>
</dbReference>
<feature type="domain" description="Glycosyl transferase family 1" evidence="4">
    <location>
        <begin position="221"/>
        <end position="367"/>
    </location>
</feature>
<keyword evidence="2 5" id="KW-0808">Transferase</keyword>
<keyword evidence="3" id="KW-1133">Transmembrane helix</keyword>
<keyword evidence="3" id="KW-0472">Membrane</keyword>
<evidence type="ECO:0000256" key="2">
    <source>
        <dbReference type="ARBA" id="ARBA00022679"/>
    </source>
</evidence>
<dbReference type="PANTHER" id="PTHR12526:SF629">
    <property type="entry name" value="TEICHURONIC ACID BIOSYNTHESIS GLYCOSYLTRANSFERASE TUAH-RELATED"/>
    <property type="match status" value="1"/>
</dbReference>
<reference evidence="5" key="1">
    <citation type="submission" date="2020-08" db="EMBL/GenBank/DDBJ databases">
        <title>Genetic structure, function and evolution of capsule biosynthesis loci in Vibrio parahaemolyticus.</title>
        <authorList>
            <person name="Li L."/>
            <person name="Bian S."/>
        </authorList>
    </citation>
    <scope>NUCLEOTIDE SEQUENCE</scope>
    <source>
        <strain evidence="5">VP366</strain>
    </source>
</reference>
<dbReference type="Gene3D" id="3.40.50.2000">
    <property type="entry name" value="Glycogen Phosphorylase B"/>
    <property type="match status" value="2"/>
</dbReference>
<protein>
    <submittedName>
        <fullName evidence="5">N-acetyl-alpha-D-glucosaminyl L-malate synthase</fullName>
        <ecNumber evidence="5">2.4.1.-</ecNumber>
    </submittedName>
</protein>
<keyword evidence="1 5" id="KW-0328">Glycosyltransferase</keyword>
<accession>A0A7M1WHY6</accession>
<evidence type="ECO:0000256" key="1">
    <source>
        <dbReference type="ARBA" id="ARBA00022676"/>
    </source>
</evidence>
<feature type="transmembrane region" description="Helical" evidence="3">
    <location>
        <begin position="78"/>
        <end position="96"/>
    </location>
</feature>
<evidence type="ECO:0000256" key="3">
    <source>
        <dbReference type="SAM" id="Phobius"/>
    </source>
</evidence>
<evidence type="ECO:0000313" key="5">
    <source>
        <dbReference type="EMBL" id="QOS26352.1"/>
    </source>
</evidence>
<dbReference type="GO" id="GO:1901135">
    <property type="term" value="P:carbohydrate derivative metabolic process"/>
    <property type="evidence" value="ECO:0007669"/>
    <property type="project" value="UniProtKB-ARBA"/>
</dbReference>
<dbReference type="EMBL" id="MT898320">
    <property type="protein sequence ID" value="QOS26352.1"/>
    <property type="molecule type" value="Genomic_DNA"/>
</dbReference>
<dbReference type="CDD" id="cd03801">
    <property type="entry name" value="GT4_PimA-like"/>
    <property type="match status" value="1"/>
</dbReference>
<dbReference type="EC" id="2.4.1.-" evidence="5"/>
<organism evidence="5">
    <name type="scientific">Vibrio parahaemolyticus</name>
    <dbReference type="NCBI Taxonomy" id="670"/>
    <lineage>
        <taxon>Bacteria</taxon>
        <taxon>Pseudomonadati</taxon>
        <taxon>Pseudomonadota</taxon>
        <taxon>Gammaproteobacteria</taxon>
        <taxon>Vibrionales</taxon>
        <taxon>Vibrionaceae</taxon>
        <taxon>Vibrio</taxon>
    </lineage>
</organism>
<dbReference type="InterPro" id="IPR001296">
    <property type="entry name" value="Glyco_trans_1"/>
</dbReference>
<evidence type="ECO:0000259" key="4">
    <source>
        <dbReference type="Pfam" id="PF00534"/>
    </source>
</evidence>
<dbReference type="SUPFAM" id="SSF53756">
    <property type="entry name" value="UDP-Glycosyltransferase/glycogen phosphorylase"/>
    <property type="match status" value="1"/>
</dbReference>
<dbReference type="AlphaFoldDB" id="A0A7M1WHY6"/>
<keyword evidence="3" id="KW-0812">Transmembrane</keyword>
<gene>
    <name evidence="5" type="primary">bshA</name>
    <name evidence="5" type="ORF">VP366_00020</name>
</gene>
<dbReference type="RefSeq" id="WP_053315348.1">
    <property type="nucleotide sequence ID" value="NZ_CP150876.1"/>
</dbReference>
<name>A0A7M1WHY6_VIBPH</name>
<proteinExistence type="predicted"/>
<dbReference type="PANTHER" id="PTHR12526">
    <property type="entry name" value="GLYCOSYLTRANSFERASE"/>
    <property type="match status" value="1"/>
</dbReference>
<sequence>MDNSFILATSGSLKGINGVSSFIKNLNNHLSSEESYQGVFHFGERGGERYQTQVTPHGERKETFVYSRSKFLLVIKNMLIRVPLFAFFWLCYLYLYPAKVVAKKIMQSSSSNTVISNDMFLSFFLSNSNRKLITILHSSDNPINQLLIYFPSLKGGFFESLIRKILSRAIVNSDAVVTLNNSLRNTISKEYPAKLVYTIYNGVPHVKYKTSSESNFQHLRLVGVGSLTVRKGFDLIVDAFIDSKLIRERLTIDILGDGPERASLTKRVIDNGLKDVINFKGNVSNVSEVLGGYDVFILPSRDEGLPIAILEACSVCLPIITTRVGAIPEVFTEQEVIYVETNSQSIQKVLESVVNNDLDLSGYSDKAYKKFSNCLSIEAMWKQYSKVLEVVNAEY</sequence>